<evidence type="ECO:0000256" key="7">
    <source>
        <dbReference type="ARBA" id="ARBA00023136"/>
    </source>
</evidence>
<keyword evidence="14" id="KW-1185">Reference proteome</keyword>
<sequence length="348" mass="39736">MVPRQAPLWVLGVAAAVLWGSCCGSSSHSLKYFYTVVSDPNQGLTQFFRVNYVDEQPVTHYDSNTRKLQPRIPWIKEVQKEDPQYLAWTTRRVRGHEVAFKADLETTRNRYNHSKGLHILQVMIGCELRADGSKEGFWQDAYDGRTFLTFDKETLTWLAAEPQAQALKRRWDAEAAYNRYRRSHLEETCIKWLQMHLSHGNKTLLRTETPVVTMSSRPEANGMEVHICRVHGFYPKEIDVSWRRDGEVWLQDTSQGVVAPNSDGTYHLWLSVQIDPKERDHYRCYVEHDSLQEPLNVAVKAAESNLELVISCVLAALVLVSVIAVILGYLKKRKGGYRAASDGEGSKG</sequence>
<dbReference type="RefSeq" id="XP_025032237.1">
    <property type="nucleotide sequence ID" value="XM_025176469.1"/>
</dbReference>
<evidence type="ECO:0000313" key="14">
    <source>
        <dbReference type="Proteomes" id="UP000695026"/>
    </source>
</evidence>
<dbReference type="PRINTS" id="PR01638">
    <property type="entry name" value="MHCCLASSI"/>
</dbReference>
<evidence type="ECO:0000256" key="5">
    <source>
        <dbReference type="ARBA" id="ARBA00022859"/>
    </source>
</evidence>
<reference evidence="15 16" key="1">
    <citation type="submission" date="2025-04" db="UniProtKB">
        <authorList>
            <consortium name="RefSeq"/>
        </authorList>
    </citation>
    <scope>IDENTIFICATION</scope>
    <source>
        <tissue evidence="15 16">Liver</tissue>
    </source>
</reference>
<feature type="chain" id="PRO_5044698356" evidence="12">
    <location>
        <begin position="25"/>
        <end position="348"/>
    </location>
</feature>
<dbReference type="GO" id="GO:0009897">
    <property type="term" value="C:external side of plasma membrane"/>
    <property type="evidence" value="ECO:0007669"/>
    <property type="project" value="TreeGrafter"/>
</dbReference>
<dbReference type="SUPFAM" id="SSF54452">
    <property type="entry name" value="MHC antigen-recognition domain"/>
    <property type="match status" value="1"/>
</dbReference>
<dbReference type="KEGG" id="pbi:103064741"/>
<dbReference type="SUPFAM" id="SSF48726">
    <property type="entry name" value="Immunoglobulin"/>
    <property type="match status" value="1"/>
</dbReference>
<evidence type="ECO:0000256" key="8">
    <source>
        <dbReference type="ARBA" id="ARBA00023157"/>
    </source>
</evidence>
<evidence type="ECO:0000256" key="10">
    <source>
        <dbReference type="RuleBase" id="RU004439"/>
    </source>
</evidence>
<dbReference type="FunFam" id="2.60.40.10:FF:000204">
    <property type="entry name" value="Major histocompatibility complex, class I-related protein"/>
    <property type="match status" value="1"/>
</dbReference>
<dbReference type="OrthoDB" id="8936120at2759"/>
<dbReference type="InterPro" id="IPR007110">
    <property type="entry name" value="Ig-like_dom"/>
</dbReference>
<dbReference type="PROSITE" id="PS00290">
    <property type="entry name" value="IG_MHC"/>
    <property type="match status" value="1"/>
</dbReference>
<comment type="similarity">
    <text evidence="10">Belongs to the MHC class I family.</text>
</comment>
<keyword evidence="9" id="KW-0325">Glycoprotein</keyword>
<evidence type="ECO:0000256" key="2">
    <source>
        <dbReference type="ARBA" id="ARBA00022451"/>
    </source>
</evidence>
<proteinExistence type="inferred from homology"/>
<evidence type="ECO:0000256" key="4">
    <source>
        <dbReference type="ARBA" id="ARBA00022729"/>
    </source>
</evidence>
<dbReference type="Gene3D" id="2.60.40.10">
    <property type="entry name" value="Immunoglobulins"/>
    <property type="match status" value="1"/>
</dbReference>
<dbReference type="GO" id="GO:0042612">
    <property type="term" value="C:MHC class I protein complex"/>
    <property type="evidence" value="ECO:0007669"/>
    <property type="project" value="UniProtKB-KW"/>
</dbReference>
<dbReference type="GO" id="GO:0002474">
    <property type="term" value="P:antigen processing and presentation of peptide antigen via MHC class I"/>
    <property type="evidence" value="ECO:0007669"/>
    <property type="project" value="UniProtKB-KW"/>
</dbReference>
<organism evidence="14 18">
    <name type="scientific">Python bivittatus</name>
    <name type="common">Burmese python</name>
    <name type="synonym">Python molurus bivittatus</name>
    <dbReference type="NCBI Taxonomy" id="176946"/>
    <lineage>
        <taxon>Eukaryota</taxon>
        <taxon>Metazoa</taxon>
        <taxon>Chordata</taxon>
        <taxon>Craniata</taxon>
        <taxon>Vertebrata</taxon>
        <taxon>Euteleostomi</taxon>
        <taxon>Lepidosauria</taxon>
        <taxon>Squamata</taxon>
        <taxon>Bifurcata</taxon>
        <taxon>Unidentata</taxon>
        <taxon>Episquamata</taxon>
        <taxon>Toxicofera</taxon>
        <taxon>Serpentes</taxon>
        <taxon>Henophidia</taxon>
        <taxon>Pythonidae</taxon>
        <taxon>Python</taxon>
    </lineage>
</organism>
<dbReference type="FunFam" id="3.30.500.10:FF:000001">
    <property type="entry name" value="H-2 class I histocompatibility antigen, alpha chain"/>
    <property type="match status" value="1"/>
</dbReference>
<gene>
    <name evidence="15 16 17 18" type="primary">LOC103064741</name>
</gene>
<keyword evidence="5" id="KW-0391">Immunity</keyword>
<evidence type="ECO:0000313" key="15">
    <source>
        <dbReference type="RefSeq" id="XP_007443553.1"/>
    </source>
</evidence>
<dbReference type="PANTHER" id="PTHR16675:SF242">
    <property type="entry name" value="MAJOR HISTOCOMPATIBILITY COMPLEX CLASS I-RELATED GENE PROTEIN"/>
    <property type="match status" value="1"/>
</dbReference>
<protein>
    <submittedName>
        <fullName evidence="15 16">Major histocompatibility complex class I-related gene protein-like isoform X2</fullName>
    </submittedName>
</protein>
<dbReference type="InterPro" id="IPR003006">
    <property type="entry name" value="Ig/MHC_CS"/>
</dbReference>
<name>A0A9F5JC12_PYTBI</name>
<dbReference type="Pfam" id="PF00129">
    <property type="entry name" value="MHC_I"/>
    <property type="match status" value="1"/>
</dbReference>
<accession>A0A9F5JC12</accession>
<dbReference type="Pfam" id="PF07654">
    <property type="entry name" value="C1-set"/>
    <property type="match status" value="1"/>
</dbReference>
<keyword evidence="8" id="KW-1015">Disulfide bond</keyword>
<dbReference type="InterPro" id="IPR036179">
    <property type="entry name" value="Ig-like_dom_sf"/>
</dbReference>
<dbReference type="InterPro" id="IPR011161">
    <property type="entry name" value="MHC_I-like_Ag-recog"/>
</dbReference>
<evidence type="ECO:0000313" key="16">
    <source>
        <dbReference type="RefSeq" id="XP_025032236.1"/>
    </source>
</evidence>
<evidence type="ECO:0000259" key="13">
    <source>
        <dbReference type="PROSITE" id="PS50835"/>
    </source>
</evidence>
<evidence type="ECO:0000256" key="9">
    <source>
        <dbReference type="ARBA" id="ARBA00023180"/>
    </source>
</evidence>
<dbReference type="InterPro" id="IPR013783">
    <property type="entry name" value="Ig-like_fold"/>
</dbReference>
<feature type="transmembrane region" description="Helical" evidence="11">
    <location>
        <begin position="308"/>
        <end position="330"/>
    </location>
</feature>
<dbReference type="InterPro" id="IPR050208">
    <property type="entry name" value="MHC_class-I_related"/>
</dbReference>
<evidence type="ECO:0000256" key="11">
    <source>
        <dbReference type="SAM" id="Phobius"/>
    </source>
</evidence>
<dbReference type="InterPro" id="IPR011162">
    <property type="entry name" value="MHC_I/II-like_Ag-recog"/>
</dbReference>
<dbReference type="InterPro" id="IPR037055">
    <property type="entry name" value="MHC_I-like_Ag-recog_sf"/>
</dbReference>
<evidence type="ECO:0000256" key="1">
    <source>
        <dbReference type="ARBA" id="ARBA00004479"/>
    </source>
</evidence>
<keyword evidence="4 12" id="KW-0732">Signal</keyword>
<keyword evidence="3 11" id="KW-0812">Transmembrane</keyword>
<dbReference type="InterPro" id="IPR003597">
    <property type="entry name" value="Ig_C1-set"/>
</dbReference>
<dbReference type="InterPro" id="IPR001039">
    <property type="entry name" value="MHC_I_a_a1/a2"/>
</dbReference>
<dbReference type="GeneID" id="103064741"/>
<evidence type="ECO:0000256" key="3">
    <source>
        <dbReference type="ARBA" id="ARBA00022692"/>
    </source>
</evidence>
<dbReference type="GO" id="GO:0005615">
    <property type="term" value="C:extracellular space"/>
    <property type="evidence" value="ECO:0007669"/>
    <property type="project" value="TreeGrafter"/>
</dbReference>
<dbReference type="PROSITE" id="PS51257">
    <property type="entry name" value="PROKAR_LIPOPROTEIN"/>
    <property type="match status" value="1"/>
</dbReference>
<dbReference type="RefSeq" id="XP_025032238.1">
    <property type="nucleotide sequence ID" value="XM_025176470.1"/>
</dbReference>
<evidence type="ECO:0000256" key="6">
    <source>
        <dbReference type="ARBA" id="ARBA00022989"/>
    </source>
</evidence>
<evidence type="ECO:0000256" key="12">
    <source>
        <dbReference type="SAM" id="SignalP"/>
    </source>
</evidence>
<keyword evidence="7 11" id="KW-0472">Membrane</keyword>
<dbReference type="PANTHER" id="PTHR16675">
    <property type="entry name" value="MHC CLASS I-RELATED"/>
    <property type="match status" value="1"/>
</dbReference>
<dbReference type="AlphaFoldDB" id="A0A9F5JC12"/>
<dbReference type="RefSeq" id="XP_007443553.1">
    <property type="nucleotide sequence ID" value="XM_007443491.3"/>
</dbReference>
<keyword evidence="6 11" id="KW-1133">Transmembrane helix</keyword>
<feature type="domain" description="Ig-like" evidence="13">
    <location>
        <begin position="210"/>
        <end position="298"/>
    </location>
</feature>
<evidence type="ECO:0000313" key="18">
    <source>
        <dbReference type="RefSeq" id="XP_025032238.1"/>
    </source>
</evidence>
<dbReference type="SMART" id="SM00407">
    <property type="entry name" value="IGc1"/>
    <property type="match status" value="1"/>
</dbReference>
<dbReference type="RefSeq" id="XP_025032236.1">
    <property type="nucleotide sequence ID" value="XM_025176468.1"/>
</dbReference>
<dbReference type="Proteomes" id="UP000695026">
    <property type="component" value="Unplaced"/>
</dbReference>
<dbReference type="PROSITE" id="PS50835">
    <property type="entry name" value="IG_LIKE"/>
    <property type="match status" value="1"/>
</dbReference>
<comment type="subcellular location">
    <subcellularLocation>
        <location evidence="1">Membrane</location>
        <topology evidence="1">Single-pass type I membrane protein</topology>
    </subcellularLocation>
</comment>
<dbReference type="GO" id="GO:0006955">
    <property type="term" value="P:immune response"/>
    <property type="evidence" value="ECO:0007669"/>
    <property type="project" value="TreeGrafter"/>
</dbReference>
<evidence type="ECO:0000313" key="17">
    <source>
        <dbReference type="RefSeq" id="XP_025032237.1"/>
    </source>
</evidence>
<keyword evidence="2" id="KW-0490">MHC I</keyword>
<feature type="signal peptide" evidence="12">
    <location>
        <begin position="1"/>
        <end position="24"/>
    </location>
</feature>
<dbReference type="Gene3D" id="3.30.500.10">
    <property type="entry name" value="MHC class I-like antigen recognition-like"/>
    <property type="match status" value="1"/>
</dbReference>